<dbReference type="Proteomes" id="UP000018201">
    <property type="component" value="Unassembled WGS sequence"/>
</dbReference>
<dbReference type="NCBIfam" id="TIGR01251">
    <property type="entry name" value="ribP_PPkin"/>
    <property type="match status" value="1"/>
</dbReference>
<dbReference type="GO" id="GO:0016301">
    <property type="term" value="F:kinase activity"/>
    <property type="evidence" value="ECO:0007669"/>
    <property type="project" value="UniProtKB-KW"/>
</dbReference>
<evidence type="ECO:0000256" key="2">
    <source>
        <dbReference type="ARBA" id="ARBA00004996"/>
    </source>
</evidence>
<sequence>MVGFARLVRACRLSASPVVNSVLNINRFPARIAVTGSSGGQHLSQPLPPGEGGFTDRPTTYNVAAALAAAAAGTALFAAVFDSRGNTPALCEGPANGDKNHENPLWRSRESQPFTRKLGDALLFTGTANEHLGAAVAERLSTRLGRVSVGRFADGEVNIQFLDSLRGKDVYIIQPTSTPVNDHLMELLLMISTCRRASAKKITAVIPYFGYARQDRKMNSRVPISAADVARMMEAMGVDRVVAVDLHCGQIQGFFGPRVPVDNVEAQIVGLDYFESKELDKPVVVSPDAGGVYRARKFQEGMVRRGYKDCSIAMLIKRRIKANEVESMDLVGSVEGRDAIIVDDMIDTAGTLVEAARELKKKGARRVYAFATHGLFSGPAIDRIQKSALEEVVITDTIKARPMVTSCKKIKILSISILLADAIRRIHQKESLNDLFNFASAPRLPSNASSGSESQSKQP</sequence>
<reference evidence="14" key="1">
    <citation type="submission" date="2013-10" db="EMBL/GenBank/DDBJ databases">
        <title>Genomic analysis of the causative agents of coccidiosis in chickens.</title>
        <authorList>
            <person name="Reid A.J."/>
            <person name="Blake D."/>
            <person name="Billington K."/>
            <person name="Browne H."/>
            <person name="Dunn M."/>
            <person name="Hung S."/>
            <person name="Kawahara F."/>
            <person name="Miranda-Saavedra D."/>
            <person name="Mourier T."/>
            <person name="Nagra H."/>
            <person name="Otto T.D."/>
            <person name="Rawlings N."/>
            <person name="Sanchez A."/>
            <person name="Sanders M."/>
            <person name="Subramaniam C."/>
            <person name="Tay Y."/>
            <person name="Dear P."/>
            <person name="Doerig C."/>
            <person name="Gruber A."/>
            <person name="Parkinson J."/>
            <person name="Shirley M."/>
            <person name="Wan K.L."/>
            <person name="Berriman M."/>
            <person name="Tomley F."/>
            <person name="Pain A."/>
        </authorList>
    </citation>
    <scope>NUCLEOTIDE SEQUENCE [LARGE SCALE GENOMIC DNA]</scope>
    <source>
        <strain evidence="14">Houghton</strain>
    </source>
</reference>
<dbReference type="FunFam" id="3.40.50.2020:FF:000037">
    <property type="entry name" value="Phosphoribosylpyrophosphate synthetase"/>
    <property type="match status" value="1"/>
</dbReference>
<gene>
    <name evidence="14" type="ORF">EPH_0006980</name>
</gene>
<protein>
    <recommendedName>
        <fullName evidence="4">ribose-phosphate diphosphokinase</fullName>
        <ecNumber evidence="4">2.7.6.1</ecNumber>
    </recommendedName>
</protein>
<evidence type="ECO:0000256" key="7">
    <source>
        <dbReference type="ARBA" id="ARBA00022727"/>
    </source>
</evidence>
<evidence type="ECO:0000313" key="14">
    <source>
        <dbReference type="EMBL" id="CDI76390.1"/>
    </source>
</evidence>
<comment type="similarity">
    <text evidence="3">Belongs to the ribose-phosphate pyrophosphokinase family.</text>
</comment>
<dbReference type="InterPro" id="IPR029057">
    <property type="entry name" value="PRTase-like"/>
</dbReference>
<evidence type="ECO:0000256" key="11">
    <source>
        <dbReference type="ARBA" id="ARBA00022842"/>
    </source>
</evidence>
<evidence type="ECO:0000256" key="12">
    <source>
        <dbReference type="ARBA" id="ARBA00049535"/>
    </source>
</evidence>
<evidence type="ECO:0000256" key="5">
    <source>
        <dbReference type="ARBA" id="ARBA00022679"/>
    </source>
</evidence>
<dbReference type="SUPFAM" id="SSF53271">
    <property type="entry name" value="PRTase-like"/>
    <property type="match status" value="1"/>
</dbReference>
<dbReference type="CDD" id="cd06223">
    <property type="entry name" value="PRTases_typeI"/>
    <property type="match status" value="1"/>
</dbReference>
<dbReference type="VEuPathDB" id="ToxoDB:EPH_0006980"/>
<keyword evidence="5" id="KW-0808">Transferase</keyword>
<comment type="pathway">
    <text evidence="2">Metabolic intermediate biosynthesis; 5-phospho-alpha-D-ribose 1-diphosphate biosynthesis; 5-phospho-alpha-D-ribose 1-diphosphate from D-ribose 5-phosphate (route I): step 1/1.</text>
</comment>
<evidence type="ECO:0000256" key="1">
    <source>
        <dbReference type="ARBA" id="ARBA00001946"/>
    </source>
</evidence>
<dbReference type="Pfam" id="PF14572">
    <property type="entry name" value="Pribosyl_synth"/>
    <property type="match status" value="1"/>
</dbReference>
<keyword evidence="11" id="KW-0460">Magnesium</keyword>
<dbReference type="InterPro" id="IPR000836">
    <property type="entry name" value="PRTase_dom"/>
</dbReference>
<dbReference type="PANTHER" id="PTHR10210:SF32">
    <property type="entry name" value="RIBOSE-PHOSPHATE PYROPHOSPHOKINASE 2"/>
    <property type="match status" value="1"/>
</dbReference>
<evidence type="ECO:0000256" key="4">
    <source>
        <dbReference type="ARBA" id="ARBA00013247"/>
    </source>
</evidence>
<evidence type="ECO:0000256" key="3">
    <source>
        <dbReference type="ARBA" id="ARBA00006478"/>
    </source>
</evidence>
<dbReference type="NCBIfam" id="NF002320">
    <property type="entry name" value="PRK01259.1"/>
    <property type="match status" value="1"/>
</dbReference>
<dbReference type="SMART" id="SM01400">
    <property type="entry name" value="Pribosyltran_N"/>
    <property type="match status" value="1"/>
</dbReference>
<evidence type="ECO:0000256" key="8">
    <source>
        <dbReference type="ARBA" id="ARBA00022741"/>
    </source>
</evidence>
<dbReference type="Gene3D" id="3.40.50.2020">
    <property type="match status" value="2"/>
</dbReference>
<dbReference type="GO" id="GO:0006015">
    <property type="term" value="P:5-phosphoribose 1-diphosphate biosynthetic process"/>
    <property type="evidence" value="ECO:0007669"/>
    <property type="project" value="TreeGrafter"/>
</dbReference>
<keyword evidence="6" id="KW-0479">Metal-binding</keyword>
<dbReference type="AlphaFoldDB" id="U6G881"/>
<dbReference type="GO" id="GO:0002189">
    <property type="term" value="C:ribose phosphate diphosphokinase complex"/>
    <property type="evidence" value="ECO:0007669"/>
    <property type="project" value="TreeGrafter"/>
</dbReference>
<dbReference type="OrthoDB" id="413572at2759"/>
<comment type="cofactor">
    <cofactor evidence="1">
        <name>Mg(2+)</name>
        <dbReference type="ChEBI" id="CHEBI:18420"/>
    </cofactor>
</comment>
<evidence type="ECO:0000256" key="6">
    <source>
        <dbReference type="ARBA" id="ARBA00022723"/>
    </source>
</evidence>
<dbReference type="GO" id="GO:0000287">
    <property type="term" value="F:magnesium ion binding"/>
    <property type="evidence" value="ECO:0007669"/>
    <property type="project" value="InterPro"/>
</dbReference>
<proteinExistence type="inferred from homology"/>
<dbReference type="EC" id="2.7.6.1" evidence="4"/>
<keyword evidence="7" id="KW-0545">Nucleotide biosynthesis</keyword>
<dbReference type="Pfam" id="PF13793">
    <property type="entry name" value="Pribosyltran_N"/>
    <property type="match status" value="1"/>
</dbReference>
<dbReference type="GO" id="GO:0005524">
    <property type="term" value="F:ATP binding"/>
    <property type="evidence" value="ECO:0007669"/>
    <property type="project" value="UniProtKB-KW"/>
</dbReference>
<dbReference type="FunFam" id="3.40.50.2020:FF:000001">
    <property type="entry name" value="Ribose-phosphate pyrophosphokinase"/>
    <property type="match status" value="1"/>
</dbReference>
<dbReference type="GO" id="GO:0005737">
    <property type="term" value="C:cytoplasm"/>
    <property type="evidence" value="ECO:0007669"/>
    <property type="project" value="TreeGrafter"/>
</dbReference>
<reference evidence="14" key="2">
    <citation type="submission" date="2013-10" db="EMBL/GenBank/DDBJ databases">
        <authorList>
            <person name="Aslett M."/>
        </authorList>
    </citation>
    <scope>NUCLEOTIDE SEQUENCE [LARGE SCALE GENOMIC DNA]</scope>
    <source>
        <strain evidence="14">Houghton</strain>
    </source>
</reference>
<keyword evidence="10" id="KW-0067">ATP-binding</keyword>
<evidence type="ECO:0000256" key="10">
    <source>
        <dbReference type="ARBA" id="ARBA00022840"/>
    </source>
</evidence>
<dbReference type="EMBL" id="HG691340">
    <property type="protein sequence ID" value="CDI76390.1"/>
    <property type="molecule type" value="Genomic_DNA"/>
</dbReference>
<keyword evidence="9" id="KW-0418">Kinase</keyword>
<dbReference type="InterPro" id="IPR005946">
    <property type="entry name" value="Rib-P_diPkinase"/>
</dbReference>
<keyword evidence="8" id="KW-0547">Nucleotide-binding</keyword>
<dbReference type="PANTHER" id="PTHR10210">
    <property type="entry name" value="RIBOSE-PHOSPHATE DIPHOSPHOKINASE FAMILY MEMBER"/>
    <property type="match status" value="1"/>
</dbReference>
<accession>U6G881</accession>
<dbReference type="GO" id="GO:0006164">
    <property type="term" value="P:purine nucleotide biosynthetic process"/>
    <property type="evidence" value="ECO:0007669"/>
    <property type="project" value="TreeGrafter"/>
</dbReference>
<organism evidence="14 15">
    <name type="scientific">Eimeria praecox</name>
    <dbReference type="NCBI Taxonomy" id="51316"/>
    <lineage>
        <taxon>Eukaryota</taxon>
        <taxon>Sar</taxon>
        <taxon>Alveolata</taxon>
        <taxon>Apicomplexa</taxon>
        <taxon>Conoidasida</taxon>
        <taxon>Coccidia</taxon>
        <taxon>Eucoccidiorida</taxon>
        <taxon>Eimeriorina</taxon>
        <taxon>Eimeriidae</taxon>
        <taxon>Eimeria</taxon>
    </lineage>
</organism>
<name>U6G881_9EIME</name>
<dbReference type="InterPro" id="IPR029099">
    <property type="entry name" value="Pribosyltran_N"/>
</dbReference>
<evidence type="ECO:0000256" key="9">
    <source>
        <dbReference type="ARBA" id="ARBA00022777"/>
    </source>
</evidence>
<evidence type="ECO:0000259" key="13">
    <source>
        <dbReference type="Pfam" id="PF13793"/>
    </source>
</evidence>
<dbReference type="GO" id="GO:0004749">
    <property type="term" value="F:ribose phosphate diphosphokinase activity"/>
    <property type="evidence" value="ECO:0007669"/>
    <property type="project" value="UniProtKB-EC"/>
</dbReference>
<keyword evidence="15" id="KW-1185">Reference proteome</keyword>
<comment type="catalytic activity">
    <reaction evidence="12">
        <text>D-ribose 5-phosphate + ATP = 5-phospho-alpha-D-ribose 1-diphosphate + AMP + H(+)</text>
        <dbReference type="Rhea" id="RHEA:15609"/>
        <dbReference type="ChEBI" id="CHEBI:15378"/>
        <dbReference type="ChEBI" id="CHEBI:30616"/>
        <dbReference type="ChEBI" id="CHEBI:58017"/>
        <dbReference type="ChEBI" id="CHEBI:78346"/>
        <dbReference type="ChEBI" id="CHEBI:456215"/>
        <dbReference type="EC" id="2.7.6.1"/>
    </reaction>
</comment>
<feature type="domain" description="Ribose-phosphate pyrophosphokinase N-terminal" evidence="13">
    <location>
        <begin position="123"/>
        <end position="237"/>
    </location>
</feature>
<evidence type="ECO:0000313" key="15">
    <source>
        <dbReference type="Proteomes" id="UP000018201"/>
    </source>
</evidence>